<dbReference type="PATRIC" id="fig|1280947.3.peg.3064"/>
<evidence type="ECO:0000256" key="9">
    <source>
        <dbReference type="ARBA" id="ARBA00023237"/>
    </source>
</evidence>
<dbReference type="InterPro" id="IPR000531">
    <property type="entry name" value="Beta-barrel_TonB"/>
</dbReference>
<evidence type="ECO:0000256" key="11">
    <source>
        <dbReference type="RuleBase" id="RU003357"/>
    </source>
</evidence>
<dbReference type="Pfam" id="PF00593">
    <property type="entry name" value="TonB_dep_Rec_b-barrel"/>
    <property type="match status" value="1"/>
</dbReference>
<evidence type="ECO:0000256" key="6">
    <source>
        <dbReference type="ARBA" id="ARBA00023004"/>
    </source>
</evidence>
<dbReference type="eggNOG" id="COG4771">
    <property type="taxonomic scope" value="Bacteria"/>
</dbReference>
<dbReference type="Gene3D" id="3.55.50.30">
    <property type="match status" value="1"/>
</dbReference>
<evidence type="ECO:0000256" key="13">
    <source>
        <dbReference type="SAM" id="SignalP"/>
    </source>
</evidence>
<dbReference type="Gene3D" id="2.170.130.10">
    <property type="entry name" value="TonB-dependent receptor, plug domain"/>
    <property type="match status" value="1"/>
</dbReference>
<dbReference type="InterPro" id="IPR012910">
    <property type="entry name" value="Plug_dom"/>
</dbReference>
<dbReference type="Pfam" id="PF07660">
    <property type="entry name" value="STN"/>
    <property type="match status" value="1"/>
</dbReference>
<feature type="domain" description="Secretin/TonB short N-terminal" evidence="14">
    <location>
        <begin position="61"/>
        <end position="112"/>
    </location>
</feature>
<dbReference type="GO" id="GO:0009279">
    <property type="term" value="C:cell outer membrane"/>
    <property type="evidence" value="ECO:0007669"/>
    <property type="project" value="UniProtKB-SubCell"/>
</dbReference>
<dbReference type="PROSITE" id="PS52016">
    <property type="entry name" value="TONB_DEPENDENT_REC_3"/>
    <property type="match status" value="1"/>
</dbReference>
<sequence>MFNPSLFKTRLFSAAASTIILSAGMGGVNAETPAPGGEVAFNIDAPMLGDALRAFGAQSGTPILFSESLVVGRAAPGLNGTFAPADALDRLLQGSGLEAVKGQGQAVIIRKRTDAPEPVVPPARPPREEAPAETLPDSSRAKADPGTLRIDTVTVTGTSLRGIAPESSPLQIYSREDILGSGVTTTEQFIRTLPQNFGGGSTEFTSQGLPTDGNSQRNSTYGSGANLRGLGSGATLTLLNGNRVAPTSTIGDFVDLSMIPVSALERIDVLSDGASSIYGGDAVAGVINLVLRDDFDGAETGLRYGAVTDGDMEEVRFSQTLGKNWAGGNIIGTYEYMDRDALGLSDRPDIAAPTLLNGGPINVIDAFDLLPQQTRHSLVLSGRQALGDRLEIASTALYSDRKVESSSVGIANTTSVAKSWIESESLSATFSADYMLRPDWSLTLDGTYSRIRNDNVQQIILPAVATPSEAKTESSLWSVGLLARGDLFALPGGTIHAALGGQFRREDFALRQVGMSPLRDGTRDISAVFAELLIPLVGTENRIPGIDRLELNLSGRIDDYSDFGSTANPKAGLLWVPVDRLKLRGSYSTSFAPPTLGQSGANDRAVGVLPYDFIRNILAIPLPDPSLAGVNYMITIGTAPDLEPETSTTYTAGFDYELMRGRQSLTLSGSYYDIRFEDRLGVTPVPGNLNANYAPGFAFADPGLFPEGTVIFFPSEAQIAAVIDSLSRPVIFAGGATALENIGFINNVSLTRNLASTETSGLDLQVSYETDTDAGHLSASLNGNYILDFVQRASDTTPAVETLNTLYYPVDLQMRGQVALARGNLTSSLFLNHVDSYATDKTAAASRIDSWTTVDLSLSWAFEPSTPGWLSGSALSLSVTNLFDKMPPRTPPLTGFTITGFDPANASPLGRFVALELRKTF</sequence>
<dbReference type="SMART" id="SM00965">
    <property type="entry name" value="STN"/>
    <property type="match status" value="1"/>
</dbReference>
<evidence type="ECO:0000313" key="16">
    <source>
        <dbReference type="Proteomes" id="UP000027190"/>
    </source>
</evidence>
<feature type="signal peptide" evidence="13">
    <location>
        <begin position="1"/>
        <end position="30"/>
    </location>
</feature>
<evidence type="ECO:0000313" key="15">
    <source>
        <dbReference type="EMBL" id="KCZ55114.1"/>
    </source>
</evidence>
<evidence type="ECO:0000256" key="8">
    <source>
        <dbReference type="ARBA" id="ARBA00023136"/>
    </source>
</evidence>
<evidence type="ECO:0000256" key="7">
    <source>
        <dbReference type="ARBA" id="ARBA00023077"/>
    </source>
</evidence>
<dbReference type="GO" id="GO:0006826">
    <property type="term" value="P:iron ion transport"/>
    <property type="evidence" value="ECO:0007669"/>
    <property type="project" value="UniProtKB-KW"/>
</dbReference>
<evidence type="ECO:0000256" key="12">
    <source>
        <dbReference type="SAM" id="MobiDB-lite"/>
    </source>
</evidence>
<dbReference type="OrthoDB" id="7614575at2"/>
<evidence type="ECO:0000256" key="4">
    <source>
        <dbReference type="ARBA" id="ARBA00022496"/>
    </source>
</evidence>
<protein>
    <recommendedName>
        <fullName evidence="14">Secretin/TonB short N-terminal domain-containing protein</fullName>
    </recommendedName>
</protein>
<keyword evidence="3 10" id="KW-1134">Transmembrane beta strand</keyword>
<dbReference type="AlphaFoldDB" id="A0A062UEU8"/>
<dbReference type="InterPro" id="IPR037066">
    <property type="entry name" value="Plug_dom_sf"/>
</dbReference>
<keyword evidence="4" id="KW-0410">Iron transport</keyword>
<keyword evidence="9 10" id="KW-0998">Cell outer membrane</keyword>
<reference evidence="15 16" key="1">
    <citation type="journal article" date="2014" name="Antonie Van Leeuwenhoek">
        <title>Hyphomonas beringensis sp. nov. and Hyphomonas chukchiensis sp. nov., isolated from surface seawater of the Bering Sea and Chukchi Sea.</title>
        <authorList>
            <person name="Li C."/>
            <person name="Lai Q."/>
            <person name="Li G."/>
            <person name="Dong C."/>
            <person name="Wang J."/>
            <person name="Liao Y."/>
            <person name="Shao Z."/>
        </authorList>
    </citation>
    <scope>NUCLEOTIDE SEQUENCE [LARGE SCALE GENOMIC DNA]</scope>
    <source>
        <strain evidence="15 16">BH-BN04-4</strain>
    </source>
</reference>
<evidence type="ECO:0000256" key="5">
    <source>
        <dbReference type="ARBA" id="ARBA00022692"/>
    </source>
</evidence>
<dbReference type="Gene3D" id="2.40.170.20">
    <property type="entry name" value="TonB-dependent receptor, beta-barrel domain"/>
    <property type="match status" value="1"/>
</dbReference>
<dbReference type="eggNOG" id="COG4773">
    <property type="taxonomic scope" value="Bacteria"/>
</dbReference>
<keyword evidence="5 10" id="KW-0812">Transmembrane</keyword>
<keyword evidence="2 10" id="KW-0813">Transport</keyword>
<comment type="subcellular location">
    <subcellularLocation>
        <location evidence="1 10">Cell outer membrane</location>
        <topology evidence="1 10">Multi-pass membrane protein</topology>
    </subcellularLocation>
</comment>
<dbReference type="SUPFAM" id="SSF56935">
    <property type="entry name" value="Porins"/>
    <property type="match status" value="1"/>
</dbReference>
<dbReference type="STRING" id="1280947.HY30_08100"/>
<feature type="chain" id="PRO_5001619238" description="Secretin/TonB short N-terminal domain-containing protein" evidence="13">
    <location>
        <begin position="31"/>
        <end position="921"/>
    </location>
</feature>
<dbReference type="EMBL" id="AWFG01000063">
    <property type="protein sequence ID" value="KCZ55114.1"/>
    <property type="molecule type" value="Genomic_DNA"/>
</dbReference>
<dbReference type="PANTHER" id="PTHR47234">
    <property type="match status" value="1"/>
</dbReference>
<dbReference type="PANTHER" id="PTHR47234:SF2">
    <property type="entry name" value="TONB-DEPENDENT RECEPTOR"/>
    <property type="match status" value="1"/>
</dbReference>
<keyword evidence="6" id="KW-0408">Iron</keyword>
<evidence type="ECO:0000259" key="14">
    <source>
        <dbReference type="SMART" id="SM00965"/>
    </source>
</evidence>
<comment type="similarity">
    <text evidence="10 11">Belongs to the TonB-dependent receptor family.</text>
</comment>
<organism evidence="15 16">
    <name type="scientific">Hyphomonas chukchiensis</name>
    <dbReference type="NCBI Taxonomy" id="1280947"/>
    <lineage>
        <taxon>Bacteria</taxon>
        <taxon>Pseudomonadati</taxon>
        <taxon>Pseudomonadota</taxon>
        <taxon>Alphaproteobacteria</taxon>
        <taxon>Hyphomonadales</taxon>
        <taxon>Hyphomonadaceae</taxon>
        <taxon>Hyphomonas</taxon>
    </lineage>
</organism>
<keyword evidence="4" id="KW-0406">Ion transport</keyword>
<evidence type="ECO:0000256" key="2">
    <source>
        <dbReference type="ARBA" id="ARBA00022448"/>
    </source>
</evidence>
<accession>A0A062UEU8</accession>
<proteinExistence type="inferred from homology"/>
<keyword evidence="16" id="KW-1185">Reference proteome</keyword>
<feature type="region of interest" description="Disordered" evidence="12">
    <location>
        <begin position="113"/>
        <end position="146"/>
    </location>
</feature>
<dbReference type="InterPro" id="IPR036942">
    <property type="entry name" value="Beta-barrel_TonB_sf"/>
</dbReference>
<dbReference type="Proteomes" id="UP000027190">
    <property type="component" value="Unassembled WGS sequence"/>
</dbReference>
<evidence type="ECO:0000256" key="10">
    <source>
        <dbReference type="PROSITE-ProRule" id="PRU01360"/>
    </source>
</evidence>
<dbReference type="Pfam" id="PF07715">
    <property type="entry name" value="Plug"/>
    <property type="match status" value="1"/>
</dbReference>
<gene>
    <name evidence="15" type="ORF">HY30_08100</name>
</gene>
<dbReference type="InterPro" id="IPR011662">
    <property type="entry name" value="Secretin/TonB_short_N"/>
</dbReference>
<evidence type="ECO:0000256" key="3">
    <source>
        <dbReference type="ARBA" id="ARBA00022452"/>
    </source>
</evidence>
<name>A0A062UEU8_9PROT</name>
<keyword evidence="13" id="KW-0732">Signal</keyword>
<keyword evidence="8 10" id="KW-0472">Membrane</keyword>
<comment type="caution">
    <text evidence="15">The sequence shown here is derived from an EMBL/GenBank/DDBJ whole genome shotgun (WGS) entry which is preliminary data.</text>
</comment>
<dbReference type="RefSeq" id="WP_034742801.1">
    <property type="nucleotide sequence ID" value="NZ_AWFG01000063.1"/>
</dbReference>
<evidence type="ECO:0000256" key="1">
    <source>
        <dbReference type="ARBA" id="ARBA00004571"/>
    </source>
</evidence>
<keyword evidence="7 11" id="KW-0798">TonB box</keyword>
<dbReference type="InterPro" id="IPR039426">
    <property type="entry name" value="TonB-dep_rcpt-like"/>
</dbReference>